<comment type="caution">
    <text evidence="1">The sequence shown here is derived from an EMBL/GenBank/DDBJ whole genome shotgun (WGS) entry which is preliminary data.</text>
</comment>
<accession>A0A7V1BMH7</accession>
<dbReference type="EMBL" id="DRFO01000017">
    <property type="protein sequence ID" value="HDZ55961.1"/>
    <property type="molecule type" value="Genomic_DNA"/>
</dbReference>
<protein>
    <submittedName>
        <fullName evidence="1">Uncharacterized protein</fullName>
    </submittedName>
</protein>
<dbReference type="AlphaFoldDB" id="A0A7V1BMH7"/>
<organism evidence="1">
    <name type="scientific">Halopseudomonas xinjiangensis</name>
    <dbReference type="NCBI Taxonomy" id="487184"/>
    <lineage>
        <taxon>Bacteria</taxon>
        <taxon>Pseudomonadati</taxon>
        <taxon>Pseudomonadota</taxon>
        <taxon>Gammaproteobacteria</taxon>
        <taxon>Pseudomonadales</taxon>
        <taxon>Pseudomonadaceae</taxon>
        <taxon>Halopseudomonas</taxon>
    </lineage>
</organism>
<reference evidence="1" key="1">
    <citation type="journal article" date="2020" name="mSystems">
        <title>Genome- and Community-Level Interaction Insights into Carbon Utilization and Element Cycling Functions of Hydrothermarchaeota in Hydrothermal Sediment.</title>
        <authorList>
            <person name="Zhou Z."/>
            <person name="Liu Y."/>
            <person name="Xu W."/>
            <person name="Pan J."/>
            <person name="Luo Z.H."/>
            <person name="Li M."/>
        </authorList>
    </citation>
    <scope>NUCLEOTIDE SEQUENCE [LARGE SCALE GENOMIC DNA]</scope>
    <source>
        <strain evidence="1">HyVt-324</strain>
    </source>
</reference>
<name>A0A7V1BMH7_9GAMM</name>
<evidence type="ECO:0000313" key="1">
    <source>
        <dbReference type="EMBL" id="HDZ55961.1"/>
    </source>
</evidence>
<proteinExistence type="predicted"/>
<dbReference type="Proteomes" id="UP000885703">
    <property type="component" value="Unassembled WGS sequence"/>
</dbReference>
<sequence length="182" mass="19747">MGLMIGNLHGLVGLLLISGMFLVPSVSGRTLPASDGKRVDAQKVCVGPLSGFADRVADTRALDESLKASFIDIVSACKSVYLAELAAIEDDFSRLPQQSHCRELSGEFRQTLENLNQLQEAAHQLPIETEREKKSALSFFSMAGPGLTRAVNDLFLLRYGICREEAATLVGIEQAQYGYSVP</sequence>
<gene>
    <name evidence="1" type="ORF">ENH64_05725</name>
</gene>